<evidence type="ECO:0000313" key="3">
    <source>
        <dbReference type="EMBL" id="KAF2650200.1"/>
    </source>
</evidence>
<keyword evidence="2" id="KW-0812">Transmembrane</keyword>
<feature type="transmembrane region" description="Helical" evidence="2">
    <location>
        <begin position="269"/>
        <end position="293"/>
    </location>
</feature>
<dbReference type="AlphaFoldDB" id="A0A6A6SRD7"/>
<organism evidence="3 4">
    <name type="scientific">Lophiostoma macrostomum CBS 122681</name>
    <dbReference type="NCBI Taxonomy" id="1314788"/>
    <lineage>
        <taxon>Eukaryota</taxon>
        <taxon>Fungi</taxon>
        <taxon>Dikarya</taxon>
        <taxon>Ascomycota</taxon>
        <taxon>Pezizomycotina</taxon>
        <taxon>Dothideomycetes</taxon>
        <taxon>Pleosporomycetidae</taxon>
        <taxon>Pleosporales</taxon>
        <taxon>Lophiostomataceae</taxon>
        <taxon>Lophiostoma</taxon>
    </lineage>
</organism>
<name>A0A6A6SRD7_9PLEO</name>
<keyword evidence="2" id="KW-0472">Membrane</keyword>
<dbReference type="Proteomes" id="UP000799324">
    <property type="component" value="Unassembled WGS sequence"/>
</dbReference>
<dbReference type="EMBL" id="MU004463">
    <property type="protein sequence ID" value="KAF2650200.1"/>
    <property type="molecule type" value="Genomic_DNA"/>
</dbReference>
<evidence type="ECO:0000256" key="2">
    <source>
        <dbReference type="SAM" id="Phobius"/>
    </source>
</evidence>
<evidence type="ECO:0000256" key="1">
    <source>
        <dbReference type="SAM" id="MobiDB-lite"/>
    </source>
</evidence>
<reference evidence="3" key="1">
    <citation type="journal article" date="2020" name="Stud. Mycol.">
        <title>101 Dothideomycetes genomes: a test case for predicting lifestyles and emergence of pathogens.</title>
        <authorList>
            <person name="Haridas S."/>
            <person name="Albert R."/>
            <person name="Binder M."/>
            <person name="Bloem J."/>
            <person name="Labutti K."/>
            <person name="Salamov A."/>
            <person name="Andreopoulos B."/>
            <person name="Baker S."/>
            <person name="Barry K."/>
            <person name="Bills G."/>
            <person name="Bluhm B."/>
            <person name="Cannon C."/>
            <person name="Castanera R."/>
            <person name="Culley D."/>
            <person name="Daum C."/>
            <person name="Ezra D."/>
            <person name="Gonzalez J."/>
            <person name="Henrissat B."/>
            <person name="Kuo A."/>
            <person name="Liang C."/>
            <person name="Lipzen A."/>
            <person name="Lutzoni F."/>
            <person name="Magnuson J."/>
            <person name="Mondo S."/>
            <person name="Nolan M."/>
            <person name="Ohm R."/>
            <person name="Pangilinan J."/>
            <person name="Park H.-J."/>
            <person name="Ramirez L."/>
            <person name="Alfaro M."/>
            <person name="Sun H."/>
            <person name="Tritt A."/>
            <person name="Yoshinaga Y."/>
            <person name="Zwiers L.-H."/>
            <person name="Turgeon B."/>
            <person name="Goodwin S."/>
            <person name="Spatafora J."/>
            <person name="Crous P."/>
            <person name="Grigoriev I."/>
        </authorList>
    </citation>
    <scope>NUCLEOTIDE SEQUENCE</scope>
    <source>
        <strain evidence="3">CBS 122681</strain>
    </source>
</reference>
<feature type="compositionally biased region" description="Low complexity" evidence="1">
    <location>
        <begin position="193"/>
        <end position="221"/>
    </location>
</feature>
<keyword evidence="2" id="KW-1133">Transmembrane helix</keyword>
<sequence length="305" mass="31040">MPSFPDLHPRLDSTDSAFVGSCPPGTTWYACSSGSFFMGCCRNDPCGDGCVKDDLAPVYFDKDFPGPIPSPDCGSPASFYICRDNVLPFWGCCTEDACNGEGCPAADLVGAVMRGTTGLHVRHGSAFEISTMMETETENGESSTVTDTVTDTGEATSTAADTATSTGTSTSTGTESLETSSARSGGDTVSTPALVSSVSGSGSVTSTLPSSSPSGSAPLTSTKTLASRSTDAIIVVTSTTAITSTAIPTTPSPSPSHGPELAAKQTSRAAIAGGVVAGVVGLCALMGIVILLLRRYRRNLYGRHT</sequence>
<protein>
    <submittedName>
        <fullName evidence="3">Uncharacterized protein</fullName>
    </submittedName>
</protein>
<gene>
    <name evidence="3" type="ORF">K491DRAFT_145719</name>
</gene>
<dbReference type="OrthoDB" id="3692311at2759"/>
<feature type="compositionally biased region" description="Low complexity" evidence="1">
    <location>
        <begin position="140"/>
        <end position="182"/>
    </location>
</feature>
<keyword evidence="4" id="KW-1185">Reference proteome</keyword>
<accession>A0A6A6SRD7</accession>
<evidence type="ECO:0000313" key="4">
    <source>
        <dbReference type="Proteomes" id="UP000799324"/>
    </source>
</evidence>
<proteinExistence type="predicted"/>
<feature type="region of interest" description="Disordered" evidence="1">
    <location>
        <begin position="134"/>
        <end position="223"/>
    </location>
</feature>